<evidence type="ECO:0000256" key="2">
    <source>
        <dbReference type="ARBA" id="ARBA00022741"/>
    </source>
</evidence>
<sequence>MQRLCSKHEMAHRLNILKSVFPDVYDFYPNTWTFSYSTRKEAQRQLSEREKEQQNSGLSQRRTWYLVKTSTGRQGTADDIERASSELLKETNEVKRKRALRRRAKQLLEEEEEEEEGEEGERRRRRTTRRGSNEDDNDLEIEIREKTDQSLVLQEYNDRPLLLNGFKFDFRVFAIVTSLEPFEFY</sequence>
<dbReference type="PANTHER" id="PTHR12241">
    <property type="entry name" value="TUBULIN POLYGLUTAMYLASE"/>
    <property type="match status" value="1"/>
</dbReference>
<dbReference type="GO" id="GO:0036064">
    <property type="term" value="C:ciliary basal body"/>
    <property type="evidence" value="ECO:0007669"/>
    <property type="project" value="TreeGrafter"/>
</dbReference>
<feature type="non-terminal residue" evidence="5">
    <location>
        <position position="185"/>
    </location>
</feature>
<feature type="region of interest" description="Disordered" evidence="4">
    <location>
        <begin position="107"/>
        <end position="142"/>
    </location>
</feature>
<dbReference type="GO" id="GO:0070740">
    <property type="term" value="F:tubulin-glutamic acid ligase activity"/>
    <property type="evidence" value="ECO:0007669"/>
    <property type="project" value="TreeGrafter"/>
</dbReference>
<keyword evidence="6" id="KW-1185">Reference proteome</keyword>
<evidence type="ECO:0000256" key="3">
    <source>
        <dbReference type="ARBA" id="ARBA00022840"/>
    </source>
</evidence>
<dbReference type="GO" id="GO:0005524">
    <property type="term" value="F:ATP binding"/>
    <property type="evidence" value="ECO:0007669"/>
    <property type="project" value="UniProtKB-KW"/>
</dbReference>
<dbReference type="EMBL" id="ASPP01020335">
    <property type="protein sequence ID" value="ETO13896.1"/>
    <property type="molecule type" value="Genomic_DNA"/>
</dbReference>
<dbReference type="AlphaFoldDB" id="X6MJU6"/>
<dbReference type="Proteomes" id="UP000023152">
    <property type="component" value="Unassembled WGS sequence"/>
</dbReference>
<accession>X6MJU6</accession>
<keyword evidence="2" id="KW-0547">Nucleotide-binding</keyword>
<comment type="caution">
    <text evidence="5">The sequence shown here is derived from an EMBL/GenBank/DDBJ whole genome shotgun (WGS) entry which is preliminary data.</text>
</comment>
<proteinExistence type="predicted"/>
<dbReference type="Gene3D" id="3.30.470.20">
    <property type="entry name" value="ATP-grasp fold, B domain"/>
    <property type="match status" value="1"/>
</dbReference>
<evidence type="ECO:0000313" key="5">
    <source>
        <dbReference type="EMBL" id="ETO13896.1"/>
    </source>
</evidence>
<evidence type="ECO:0000313" key="6">
    <source>
        <dbReference type="Proteomes" id="UP000023152"/>
    </source>
</evidence>
<dbReference type="PROSITE" id="PS51221">
    <property type="entry name" value="TTL"/>
    <property type="match status" value="1"/>
</dbReference>
<evidence type="ECO:0000256" key="1">
    <source>
        <dbReference type="ARBA" id="ARBA00022598"/>
    </source>
</evidence>
<dbReference type="Pfam" id="PF03133">
    <property type="entry name" value="TTL"/>
    <property type="match status" value="1"/>
</dbReference>
<protein>
    <submittedName>
        <fullName evidence="5">Uncharacterized protein</fullName>
    </submittedName>
</protein>
<evidence type="ECO:0000256" key="4">
    <source>
        <dbReference type="SAM" id="MobiDB-lite"/>
    </source>
</evidence>
<feature type="compositionally biased region" description="Acidic residues" evidence="4">
    <location>
        <begin position="109"/>
        <end position="119"/>
    </location>
</feature>
<organism evidence="5 6">
    <name type="scientific">Reticulomyxa filosa</name>
    <dbReference type="NCBI Taxonomy" id="46433"/>
    <lineage>
        <taxon>Eukaryota</taxon>
        <taxon>Sar</taxon>
        <taxon>Rhizaria</taxon>
        <taxon>Retaria</taxon>
        <taxon>Foraminifera</taxon>
        <taxon>Monothalamids</taxon>
        <taxon>Reticulomyxidae</taxon>
        <taxon>Reticulomyxa</taxon>
    </lineage>
</organism>
<keyword evidence="3" id="KW-0067">ATP-binding</keyword>
<keyword evidence="1" id="KW-0436">Ligase</keyword>
<dbReference type="OrthoDB" id="202825at2759"/>
<dbReference type="GO" id="GO:0015631">
    <property type="term" value="F:tubulin binding"/>
    <property type="evidence" value="ECO:0007669"/>
    <property type="project" value="TreeGrafter"/>
</dbReference>
<reference evidence="5 6" key="1">
    <citation type="journal article" date="2013" name="Curr. Biol.">
        <title>The Genome of the Foraminiferan Reticulomyxa filosa.</title>
        <authorList>
            <person name="Glockner G."/>
            <person name="Hulsmann N."/>
            <person name="Schleicher M."/>
            <person name="Noegel A.A."/>
            <person name="Eichinger L."/>
            <person name="Gallinger C."/>
            <person name="Pawlowski J."/>
            <person name="Sierra R."/>
            <person name="Euteneuer U."/>
            <person name="Pillet L."/>
            <person name="Moustafa A."/>
            <person name="Platzer M."/>
            <person name="Groth M."/>
            <person name="Szafranski K."/>
            <person name="Schliwa M."/>
        </authorList>
    </citation>
    <scope>NUCLEOTIDE SEQUENCE [LARGE SCALE GENOMIC DNA]</scope>
</reference>
<name>X6MJU6_RETFI</name>
<dbReference type="InterPro" id="IPR004344">
    <property type="entry name" value="TTL/TTLL_fam"/>
</dbReference>
<gene>
    <name evidence="5" type="ORF">RFI_23470</name>
</gene>
<dbReference type="GO" id="GO:0000226">
    <property type="term" value="P:microtubule cytoskeleton organization"/>
    <property type="evidence" value="ECO:0007669"/>
    <property type="project" value="TreeGrafter"/>
</dbReference>